<evidence type="ECO:0000256" key="5">
    <source>
        <dbReference type="ARBA" id="ARBA00011869"/>
    </source>
</evidence>
<evidence type="ECO:0000313" key="18">
    <source>
        <dbReference type="EMBL" id="ECQ7108652.1"/>
    </source>
</evidence>
<comment type="subcellular location">
    <subcellularLocation>
        <location evidence="3 16 17">Cell membrane</location>
        <topology evidence="3 16 17">Single-pass membrane protein</topology>
    </subcellularLocation>
</comment>
<keyword evidence="12 16" id="KW-0406">Ion transport</keyword>
<comment type="function">
    <text evidence="2 16 17">Catalyzes the decarboxylation of oxaloacetate coupled to Na(+) translocation.</text>
</comment>
<gene>
    <name evidence="16" type="primary">oadG</name>
    <name evidence="18" type="ORF">FZ516_21615</name>
</gene>
<evidence type="ECO:0000256" key="2">
    <source>
        <dbReference type="ARBA" id="ARBA00003002"/>
    </source>
</evidence>
<dbReference type="InterPro" id="IPR005899">
    <property type="entry name" value="Na_pump_deCOase"/>
</dbReference>
<keyword evidence="10 16" id="KW-1133">Transmembrane helix</keyword>
<evidence type="ECO:0000256" key="14">
    <source>
        <dbReference type="ARBA" id="ARBA00023201"/>
    </source>
</evidence>
<dbReference type="EMBL" id="AAKCML010000031">
    <property type="protein sequence ID" value="ECQ7108652.1"/>
    <property type="molecule type" value="Genomic_DNA"/>
</dbReference>
<keyword evidence="14 16" id="KW-0739">Sodium transport</keyword>
<evidence type="ECO:0000256" key="3">
    <source>
        <dbReference type="ARBA" id="ARBA00004162"/>
    </source>
</evidence>
<accession>A0A5Y9HDC6</accession>
<evidence type="ECO:0000256" key="4">
    <source>
        <dbReference type="ARBA" id="ARBA00005844"/>
    </source>
</evidence>
<dbReference type="NCBIfam" id="NF002792">
    <property type="entry name" value="PRK02919.1"/>
    <property type="match status" value="1"/>
</dbReference>
<evidence type="ECO:0000256" key="9">
    <source>
        <dbReference type="ARBA" id="ARBA00022967"/>
    </source>
</evidence>
<evidence type="ECO:0000256" key="7">
    <source>
        <dbReference type="ARBA" id="ARBA00022475"/>
    </source>
</evidence>
<evidence type="ECO:0000256" key="1">
    <source>
        <dbReference type="ARBA" id="ARBA00001959"/>
    </source>
</evidence>
<dbReference type="GO" id="GO:0036376">
    <property type="term" value="P:sodium ion export across plasma membrane"/>
    <property type="evidence" value="ECO:0007669"/>
    <property type="project" value="InterPro"/>
</dbReference>
<dbReference type="NCBIfam" id="TIGR01195">
    <property type="entry name" value="oadG_fam"/>
    <property type="match status" value="1"/>
</dbReference>
<dbReference type="Pfam" id="PF04277">
    <property type="entry name" value="OAD_gamma"/>
    <property type="match status" value="1"/>
</dbReference>
<evidence type="ECO:0000256" key="6">
    <source>
        <dbReference type="ARBA" id="ARBA00022448"/>
    </source>
</evidence>
<evidence type="ECO:0000256" key="17">
    <source>
        <dbReference type="RuleBase" id="RU004278"/>
    </source>
</evidence>
<dbReference type="GO" id="GO:0005886">
    <property type="term" value="C:plasma membrane"/>
    <property type="evidence" value="ECO:0007669"/>
    <property type="project" value="UniProtKB-SubCell"/>
</dbReference>
<feature type="transmembrane region" description="Helical" evidence="16 17">
    <location>
        <begin position="12"/>
        <end position="33"/>
    </location>
</feature>
<evidence type="ECO:0000256" key="13">
    <source>
        <dbReference type="ARBA" id="ARBA00023136"/>
    </source>
</evidence>
<comment type="caution">
    <text evidence="18">The sequence shown here is derived from an EMBL/GenBank/DDBJ whole genome shotgun (WGS) entry which is preliminary data.</text>
</comment>
<comment type="subunit">
    <text evidence="5 16">Heterotrimer of an alpha, a beta and a gamma subunit.</text>
</comment>
<keyword evidence="6 16" id="KW-0813">Transport</keyword>
<evidence type="ECO:0000256" key="11">
    <source>
        <dbReference type="ARBA" id="ARBA00023053"/>
    </source>
</evidence>
<keyword evidence="18" id="KW-0456">Lyase</keyword>
<dbReference type="GO" id="GO:0015081">
    <property type="term" value="F:sodium ion transmembrane transporter activity"/>
    <property type="evidence" value="ECO:0007669"/>
    <property type="project" value="UniProtKB-UniRule"/>
</dbReference>
<protein>
    <recommendedName>
        <fullName evidence="16">Probable oxaloacetate decarboxylase gamma chain</fullName>
        <ecNumber evidence="16">7.2.4.2</ecNumber>
    </recommendedName>
</protein>
<keyword evidence="8 16" id="KW-0812">Transmembrane</keyword>
<dbReference type="GO" id="GO:0015451">
    <property type="term" value="F:decarboxylation-driven active transmembrane transporter activity"/>
    <property type="evidence" value="ECO:0007669"/>
    <property type="project" value="UniProtKB-EC"/>
</dbReference>
<keyword evidence="13 16" id="KW-0472">Membrane</keyword>
<name>A0A5Y9HDC6_SALET</name>
<dbReference type="HAMAP" id="MF_00404">
    <property type="entry name" value="OadG"/>
    <property type="match status" value="1"/>
</dbReference>
<evidence type="ECO:0000256" key="10">
    <source>
        <dbReference type="ARBA" id="ARBA00022989"/>
    </source>
</evidence>
<evidence type="ECO:0000256" key="16">
    <source>
        <dbReference type="HAMAP-Rule" id="MF_00404"/>
    </source>
</evidence>
<keyword evidence="7 16" id="KW-1003">Cell membrane</keyword>
<dbReference type="EC" id="7.2.4.2" evidence="16"/>
<keyword evidence="11 16" id="KW-0915">Sodium</keyword>
<sequence>MTNAALLLGEGFTLMFLGMGFVLAFLFLLIFAIQGMSAAVNRFFPEPVPVPKAAPAAAPVDDFTRLKPVIAAAIHHHRHHV</sequence>
<reference evidence="18" key="1">
    <citation type="submission" date="2019-08" db="EMBL/GenBank/DDBJ databases">
        <authorList>
            <person name="Ashton P.M."/>
            <person name="Dallman T."/>
            <person name="Nair S."/>
            <person name="De Pinna E."/>
            <person name="Peters T."/>
            <person name="Grant K."/>
        </authorList>
    </citation>
    <scope>NUCLEOTIDE SEQUENCE</scope>
    <source>
        <strain evidence="18">795087</strain>
    </source>
</reference>
<organism evidence="18">
    <name type="scientific">Salmonella enterica I</name>
    <dbReference type="NCBI Taxonomy" id="59201"/>
    <lineage>
        <taxon>Bacteria</taxon>
        <taxon>Pseudomonadati</taxon>
        <taxon>Pseudomonadota</taxon>
        <taxon>Gammaproteobacteria</taxon>
        <taxon>Enterobacterales</taxon>
        <taxon>Enterobacteriaceae</taxon>
        <taxon>Salmonella</taxon>
    </lineage>
</organism>
<dbReference type="AlphaFoldDB" id="A0A5Y9HDC6"/>
<evidence type="ECO:0000256" key="8">
    <source>
        <dbReference type="ARBA" id="ARBA00022692"/>
    </source>
</evidence>
<dbReference type="InterPro" id="IPR023424">
    <property type="entry name" value="OadG"/>
</dbReference>
<proteinExistence type="inferred from homology"/>
<dbReference type="GO" id="GO:0008948">
    <property type="term" value="F:oxaloacetate decarboxylase activity"/>
    <property type="evidence" value="ECO:0007669"/>
    <property type="project" value="UniProtKB-UniRule"/>
</dbReference>
<comment type="catalytic activity">
    <reaction evidence="15 16 17">
        <text>oxaloacetate + 2 Na(+)(in) + H(+) = pyruvate + 2 Na(+)(out) + CO2</text>
        <dbReference type="Rhea" id="RHEA:57724"/>
        <dbReference type="ChEBI" id="CHEBI:15361"/>
        <dbReference type="ChEBI" id="CHEBI:15378"/>
        <dbReference type="ChEBI" id="CHEBI:16452"/>
        <dbReference type="ChEBI" id="CHEBI:16526"/>
        <dbReference type="ChEBI" id="CHEBI:29101"/>
        <dbReference type="EC" id="7.2.4.2"/>
    </reaction>
</comment>
<comment type="similarity">
    <text evidence="4 16 17">Belongs to the OadG family.</text>
</comment>
<keyword evidence="9 16" id="KW-1278">Translocase</keyword>
<evidence type="ECO:0000256" key="12">
    <source>
        <dbReference type="ARBA" id="ARBA00023065"/>
    </source>
</evidence>
<evidence type="ECO:0000256" key="15">
    <source>
        <dbReference type="ARBA" id="ARBA00048176"/>
    </source>
</evidence>
<comment type="cofactor">
    <cofactor evidence="1 16 17">
        <name>Na(+)</name>
        <dbReference type="ChEBI" id="CHEBI:29101"/>
    </cofactor>
</comment>